<proteinExistence type="predicted"/>
<dbReference type="AlphaFoldDB" id="A0A9N8HY73"/>
<evidence type="ECO:0000313" key="2">
    <source>
        <dbReference type="EMBL" id="CAB9527128.1"/>
    </source>
</evidence>
<dbReference type="OrthoDB" id="48921at2759"/>
<keyword evidence="3" id="KW-1185">Reference proteome</keyword>
<feature type="chain" id="PRO_5040320256" evidence="1">
    <location>
        <begin position="23"/>
        <end position="211"/>
    </location>
</feature>
<feature type="signal peptide" evidence="1">
    <location>
        <begin position="1"/>
        <end position="22"/>
    </location>
</feature>
<evidence type="ECO:0000313" key="3">
    <source>
        <dbReference type="Proteomes" id="UP001153069"/>
    </source>
</evidence>
<evidence type="ECO:0000256" key="1">
    <source>
        <dbReference type="SAM" id="SignalP"/>
    </source>
</evidence>
<dbReference type="EMBL" id="CAICTM010001944">
    <property type="protein sequence ID" value="CAB9527128.1"/>
    <property type="molecule type" value="Genomic_DNA"/>
</dbReference>
<dbReference type="Proteomes" id="UP001153069">
    <property type="component" value="Unassembled WGS sequence"/>
</dbReference>
<gene>
    <name evidence="2" type="ORF">SEMRO_1946_G307040.1</name>
</gene>
<sequence>MRQLSRATSLCFFLSLCTTADAWSTTIRATSIPQRSRSHPLIGSDASTTTFTTALGSSLQSPDLGDVVAVPLLLVAALGLGVAAQGFINQMLEGDQGLGAFLRDGSGYNKSGMKPSMFSDNKDKAKDDPLPWLKLPELDFVEVAGQERTTRPTPTTIPTPQQQQIVIDKLETVRTLMFQALDDGNVEQAEKFKNEMEQVMADNNIEYNEFQ</sequence>
<name>A0A9N8HY73_9STRA</name>
<accession>A0A9N8HY73</accession>
<comment type="caution">
    <text evidence="2">The sequence shown here is derived from an EMBL/GenBank/DDBJ whole genome shotgun (WGS) entry which is preliminary data.</text>
</comment>
<protein>
    <submittedName>
        <fullName evidence="2">Uncharacterized protein</fullName>
    </submittedName>
</protein>
<organism evidence="2 3">
    <name type="scientific">Seminavis robusta</name>
    <dbReference type="NCBI Taxonomy" id="568900"/>
    <lineage>
        <taxon>Eukaryota</taxon>
        <taxon>Sar</taxon>
        <taxon>Stramenopiles</taxon>
        <taxon>Ochrophyta</taxon>
        <taxon>Bacillariophyta</taxon>
        <taxon>Bacillariophyceae</taxon>
        <taxon>Bacillariophycidae</taxon>
        <taxon>Naviculales</taxon>
        <taxon>Naviculaceae</taxon>
        <taxon>Seminavis</taxon>
    </lineage>
</organism>
<keyword evidence="1" id="KW-0732">Signal</keyword>
<reference evidence="2" key="1">
    <citation type="submission" date="2020-06" db="EMBL/GenBank/DDBJ databases">
        <authorList>
            <consortium name="Plant Systems Biology data submission"/>
        </authorList>
    </citation>
    <scope>NUCLEOTIDE SEQUENCE</scope>
    <source>
        <strain evidence="2">D6</strain>
    </source>
</reference>